<dbReference type="EMBL" id="HACA01031395">
    <property type="protein sequence ID" value="CDW48756.1"/>
    <property type="molecule type" value="Transcribed_RNA"/>
</dbReference>
<accession>A0A0K2VFQ1</accession>
<organism evidence="1">
    <name type="scientific">Lepeophtheirus salmonis</name>
    <name type="common">Salmon louse</name>
    <name type="synonym">Caligus salmonis</name>
    <dbReference type="NCBI Taxonomy" id="72036"/>
    <lineage>
        <taxon>Eukaryota</taxon>
        <taxon>Metazoa</taxon>
        <taxon>Ecdysozoa</taxon>
        <taxon>Arthropoda</taxon>
        <taxon>Crustacea</taxon>
        <taxon>Multicrustacea</taxon>
        <taxon>Hexanauplia</taxon>
        <taxon>Copepoda</taxon>
        <taxon>Siphonostomatoida</taxon>
        <taxon>Caligidae</taxon>
        <taxon>Lepeophtheirus</taxon>
    </lineage>
</organism>
<protein>
    <submittedName>
        <fullName evidence="1">Uncharacterized protein</fullName>
    </submittedName>
</protein>
<evidence type="ECO:0000313" key="1">
    <source>
        <dbReference type="EMBL" id="CDW48756.1"/>
    </source>
</evidence>
<name>A0A0K2VFQ1_LEPSM</name>
<dbReference type="AlphaFoldDB" id="A0A0K2VFQ1"/>
<sequence>MVLGVLDLILNKIFLIREEPEHVWPEAFQQPQSLSIFSQKLGCLTPIGLAP</sequence>
<proteinExistence type="predicted"/>
<reference evidence="1" key="1">
    <citation type="submission" date="2014-05" db="EMBL/GenBank/DDBJ databases">
        <authorList>
            <person name="Chronopoulou M."/>
        </authorList>
    </citation>
    <scope>NUCLEOTIDE SEQUENCE</scope>
    <source>
        <tissue evidence="1">Whole organism</tissue>
    </source>
</reference>